<dbReference type="SUPFAM" id="SSF54637">
    <property type="entry name" value="Thioesterase/thiol ester dehydrase-isomerase"/>
    <property type="match status" value="2"/>
</dbReference>
<feature type="domain" description="Acyl-ACP thioesterase N-terminal hotdog" evidence="8">
    <location>
        <begin position="8"/>
        <end position="130"/>
    </location>
</feature>
<name>A0A1W2G706_REIFA</name>
<dbReference type="Pfam" id="PF01643">
    <property type="entry name" value="Acyl-ACP_TE"/>
    <property type="match status" value="1"/>
</dbReference>
<keyword evidence="7" id="KW-0275">Fatty acid biosynthesis</keyword>
<reference evidence="10 11" key="1">
    <citation type="submission" date="2017-04" db="EMBL/GenBank/DDBJ databases">
        <authorList>
            <person name="Afonso C.L."/>
            <person name="Miller P.J."/>
            <person name="Scott M.A."/>
            <person name="Spackman E."/>
            <person name="Goraichik I."/>
            <person name="Dimitrov K.M."/>
            <person name="Suarez D.L."/>
            <person name="Swayne D.E."/>
        </authorList>
    </citation>
    <scope>NUCLEOTIDE SEQUENCE [LARGE SCALE GENOMIC DNA]</scope>
    <source>
        <strain evidence="10 11">DSM 26133</strain>
    </source>
</reference>
<evidence type="ECO:0000313" key="11">
    <source>
        <dbReference type="Proteomes" id="UP000192472"/>
    </source>
</evidence>
<dbReference type="GO" id="GO:0016297">
    <property type="term" value="F:fatty acyl-[ACP] hydrolase activity"/>
    <property type="evidence" value="ECO:0007669"/>
    <property type="project" value="InterPro"/>
</dbReference>
<evidence type="ECO:0000313" key="10">
    <source>
        <dbReference type="EMBL" id="SMD32447.1"/>
    </source>
</evidence>
<feature type="domain" description="Acyl-ACP thioesterase-like C-terminal" evidence="9">
    <location>
        <begin position="151"/>
        <end position="225"/>
    </location>
</feature>
<sequence length="247" mass="29021">MEDSIYYHQVLVSSKDCTKHKTIKLPNLLDHMQEAAWSNATALGFSTVDLMENNITWVMNRMKLEIYRLPVHKEEIKVETWPADMDKYFTKRDFRVWGPGGELLVEATSNWLVMDINERKLIAIPDDIKAADFVVDRNNVAPIIHKVKYDKKRTERSRDIQVSWFDMDINDHVNNIKYYQWILDSLGGEYLEHHTLKKIDITFKHEGKYGDAFVSKSYFDQQEGCWLHALDHTQTGIAHIVAKSWFE</sequence>
<evidence type="ECO:0000256" key="3">
    <source>
        <dbReference type="ARBA" id="ARBA00022801"/>
    </source>
</evidence>
<dbReference type="GO" id="GO:0000036">
    <property type="term" value="F:acyl carrier activity"/>
    <property type="evidence" value="ECO:0007669"/>
    <property type="project" value="TreeGrafter"/>
</dbReference>
<dbReference type="InterPro" id="IPR002864">
    <property type="entry name" value="Acyl-ACP_thioesterase_NHD"/>
</dbReference>
<dbReference type="Proteomes" id="UP000192472">
    <property type="component" value="Unassembled WGS sequence"/>
</dbReference>
<dbReference type="AlphaFoldDB" id="A0A1W2G706"/>
<dbReference type="STRING" id="692418.SAMN04488029_0792"/>
<dbReference type="InterPro" id="IPR045023">
    <property type="entry name" value="FATA/B"/>
</dbReference>
<dbReference type="CDD" id="cd00586">
    <property type="entry name" value="4HBT"/>
    <property type="match status" value="1"/>
</dbReference>
<protein>
    <submittedName>
        <fullName evidence="10">Acyl-ACP thioesterase</fullName>
    </submittedName>
</protein>
<dbReference type="EMBL" id="FWYF01000001">
    <property type="protein sequence ID" value="SMD32447.1"/>
    <property type="molecule type" value="Genomic_DNA"/>
</dbReference>
<evidence type="ECO:0000256" key="6">
    <source>
        <dbReference type="ARBA" id="ARBA00023098"/>
    </source>
</evidence>
<organism evidence="10 11">
    <name type="scientific">Reichenbachiella faecimaris</name>
    <dbReference type="NCBI Taxonomy" id="692418"/>
    <lineage>
        <taxon>Bacteria</taxon>
        <taxon>Pseudomonadati</taxon>
        <taxon>Bacteroidota</taxon>
        <taxon>Cytophagia</taxon>
        <taxon>Cytophagales</taxon>
        <taxon>Reichenbachiellaceae</taxon>
        <taxon>Reichenbachiella</taxon>
    </lineage>
</organism>
<dbReference type="InterPro" id="IPR029069">
    <property type="entry name" value="HotDog_dom_sf"/>
</dbReference>
<proteinExistence type="inferred from homology"/>
<evidence type="ECO:0000256" key="7">
    <source>
        <dbReference type="ARBA" id="ARBA00023160"/>
    </source>
</evidence>
<evidence type="ECO:0000259" key="9">
    <source>
        <dbReference type="Pfam" id="PF20791"/>
    </source>
</evidence>
<keyword evidence="5" id="KW-0809">Transit peptide</keyword>
<accession>A0A1W2G706</accession>
<evidence type="ECO:0000256" key="1">
    <source>
        <dbReference type="ARBA" id="ARBA00006500"/>
    </source>
</evidence>
<dbReference type="OrthoDB" id="9801517at2"/>
<keyword evidence="3" id="KW-0378">Hydrolase</keyword>
<dbReference type="PANTHER" id="PTHR31727">
    <property type="entry name" value="OLEOYL-ACYL CARRIER PROTEIN THIOESTERASE 1, CHLOROPLASTIC"/>
    <property type="match status" value="1"/>
</dbReference>
<keyword evidence="4" id="KW-0276">Fatty acid metabolism</keyword>
<dbReference type="PANTHER" id="PTHR31727:SF6">
    <property type="entry name" value="OLEOYL-ACYL CARRIER PROTEIN THIOESTERASE 1, CHLOROPLASTIC"/>
    <property type="match status" value="1"/>
</dbReference>
<dbReference type="Gene3D" id="3.10.129.10">
    <property type="entry name" value="Hotdog Thioesterase"/>
    <property type="match status" value="1"/>
</dbReference>
<keyword evidence="6" id="KW-0443">Lipid metabolism</keyword>
<evidence type="ECO:0000259" key="8">
    <source>
        <dbReference type="Pfam" id="PF01643"/>
    </source>
</evidence>
<gene>
    <name evidence="10" type="ORF">SAMN04488029_0792</name>
</gene>
<evidence type="ECO:0000256" key="4">
    <source>
        <dbReference type="ARBA" id="ARBA00022832"/>
    </source>
</evidence>
<evidence type="ECO:0000256" key="2">
    <source>
        <dbReference type="ARBA" id="ARBA00022516"/>
    </source>
</evidence>
<keyword evidence="2" id="KW-0444">Lipid biosynthesis</keyword>
<keyword evidence="11" id="KW-1185">Reference proteome</keyword>
<dbReference type="RefSeq" id="WP_084371105.1">
    <property type="nucleotide sequence ID" value="NZ_FWYF01000001.1"/>
</dbReference>
<dbReference type="Pfam" id="PF20791">
    <property type="entry name" value="Acyl-ACP_TE_C"/>
    <property type="match status" value="1"/>
</dbReference>
<comment type="similarity">
    <text evidence="1">Belongs to the acyl-ACP thioesterase family.</text>
</comment>
<evidence type="ECO:0000256" key="5">
    <source>
        <dbReference type="ARBA" id="ARBA00022946"/>
    </source>
</evidence>
<dbReference type="InterPro" id="IPR049427">
    <property type="entry name" value="Acyl-ACP_TE_C"/>
</dbReference>